<feature type="compositionally biased region" description="Low complexity" evidence="1">
    <location>
        <begin position="213"/>
        <end position="226"/>
    </location>
</feature>
<sequence length="437" mass="48146">MLRILEKVAGPNSGSGGRRSVTERLRSNGAELFREIKGCSLLVSRRSILVVSKYVGANYVDTRRCKFLNLTQGDRSLAEYKAEFLRLSRYARGMVALEYERCIHFADGLRDNLRREREFTVLVEKAKFAEDVKPVECQNMNKERGKNKRDLEPSNSVLRPKKKARSDGPVRVATPIASIVPIGLQPCSDCGIRHLTSVGGGLGLVQALASGPAQPQRVVQQPPRGRGQAKGGNSMGRGQRAPGRVAGQTEARQPALIYAARRREDRDASDVITDMSFIFNVPYLALIDIGSTHSYITSAISENLGISIESTTSESIRVSKMYMDVPLVVHETIFLANLMELPFGEFNLILGMEWLIKRRGVLRTEGDEEVVVIGELRDYLSDVISALVAEKLVQKGCEAYLAYVSVSDSGDSSIGNIRTVKDFPGVFLEELSGLPPN</sequence>
<dbReference type="PANTHER" id="PTHR34482:SF36">
    <property type="entry name" value="RETROTRANSPOSON GAG DOMAIN-CONTAINING PROTEIN"/>
    <property type="match status" value="1"/>
</dbReference>
<reference evidence="4" key="1">
    <citation type="journal article" date="2019" name="Plant Biotechnol. J.">
        <title>Genome sequencing of the Australian wild diploid species Gossypium australe highlights disease resistance and delayed gland morphogenesis.</title>
        <authorList>
            <person name="Cai Y."/>
            <person name="Cai X."/>
            <person name="Wang Q."/>
            <person name="Wang P."/>
            <person name="Zhang Y."/>
            <person name="Cai C."/>
            <person name="Xu Y."/>
            <person name="Wang K."/>
            <person name="Zhou Z."/>
            <person name="Wang C."/>
            <person name="Geng S."/>
            <person name="Li B."/>
            <person name="Dong Q."/>
            <person name="Hou Y."/>
            <person name="Wang H."/>
            <person name="Ai P."/>
            <person name="Liu Z."/>
            <person name="Yi F."/>
            <person name="Sun M."/>
            <person name="An G."/>
            <person name="Cheng J."/>
            <person name="Zhang Y."/>
            <person name="Shi Q."/>
            <person name="Xie Y."/>
            <person name="Shi X."/>
            <person name="Chang Y."/>
            <person name="Huang F."/>
            <person name="Chen Y."/>
            <person name="Hong S."/>
            <person name="Mi L."/>
            <person name="Sun Q."/>
            <person name="Zhang L."/>
            <person name="Zhou B."/>
            <person name="Peng R."/>
            <person name="Zhang X."/>
            <person name="Liu F."/>
        </authorList>
    </citation>
    <scope>NUCLEOTIDE SEQUENCE [LARGE SCALE GENOMIC DNA]</scope>
    <source>
        <strain evidence="4">cv. PA1801</strain>
    </source>
</reference>
<gene>
    <name evidence="3" type="ORF">EPI10_005113</name>
</gene>
<feature type="region of interest" description="Disordered" evidence="1">
    <location>
        <begin position="213"/>
        <end position="250"/>
    </location>
</feature>
<dbReference type="AlphaFoldDB" id="A0A5B6WNS1"/>
<evidence type="ECO:0000313" key="3">
    <source>
        <dbReference type="EMBL" id="KAA3482904.1"/>
    </source>
</evidence>
<dbReference type="GO" id="GO:0008237">
    <property type="term" value="F:metallopeptidase activity"/>
    <property type="evidence" value="ECO:0007669"/>
    <property type="project" value="UniProtKB-KW"/>
</dbReference>
<accession>A0A5B6WNS1</accession>
<keyword evidence="3" id="KW-0378">Hydrolase</keyword>
<feature type="compositionally biased region" description="Basic and acidic residues" evidence="1">
    <location>
        <begin position="141"/>
        <end position="152"/>
    </location>
</feature>
<protein>
    <submittedName>
        <fullName evidence="3">ATP-dependent zinc metalloprotease FtsH</fullName>
    </submittedName>
</protein>
<dbReference type="Gene3D" id="2.40.70.10">
    <property type="entry name" value="Acid Proteases"/>
    <property type="match status" value="1"/>
</dbReference>
<feature type="domain" description="Retrotransposon gag" evidence="2">
    <location>
        <begin position="52"/>
        <end position="110"/>
    </location>
</feature>
<proteinExistence type="predicted"/>
<dbReference type="OrthoDB" id="10019697at2759"/>
<dbReference type="Proteomes" id="UP000325315">
    <property type="component" value="Unassembled WGS sequence"/>
</dbReference>
<keyword evidence="4" id="KW-1185">Reference proteome</keyword>
<evidence type="ECO:0000256" key="1">
    <source>
        <dbReference type="SAM" id="MobiDB-lite"/>
    </source>
</evidence>
<evidence type="ECO:0000313" key="4">
    <source>
        <dbReference type="Proteomes" id="UP000325315"/>
    </source>
</evidence>
<organism evidence="3 4">
    <name type="scientific">Gossypium australe</name>
    <dbReference type="NCBI Taxonomy" id="47621"/>
    <lineage>
        <taxon>Eukaryota</taxon>
        <taxon>Viridiplantae</taxon>
        <taxon>Streptophyta</taxon>
        <taxon>Embryophyta</taxon>
        <taxon>Tracheophyta</taxon>
        <taxon>Spermatophyta</taxon>
        <taxon>Magnoliopsida</taxon>
        <taxon>eudicotyledons</taxon>
        <taxon>Gunneridae</taxon>
        <taxon>Pentapetalae</taxon>
        <taxon>rosids</taxon>
        <taxon>malvids</taxon>
        <taxon>Malvales</taxon>
        <taxon>Malvaceae</taxon>
        <taxon>Malvoideae</taxon>
        <taxon>Gossypium</taxon>
    </lineage>
</organism>
<dbReference type="InterPro" id="IPR005162">
    <property type="entry name" value="Retrotrans_gag_dom"/>
</dbReference>
<dbReference type="EMBL" id="SMMG02000002">
    <property type="protein sequence ID" value="KAA3482904.1"/>
    <property type="molecule type" value="Genomic_DNA"/>
</dbReference>
<dbReference type="GO" id="GO:0006508">
    <property type="term" value="P:proteolysis"/>
    <property type="evidence" value="ECO:0007669"/>
    <property type="project" value="UniProtKB-KW"/>
</dbReference>
<dbReference type="Pfam" id="PF08284">
    <property type="entry name" value="RVP_2"/>
    <property type="match status" value="1"/>
</dbReference>
<name>A0A5B6WNS1_9ROSI</name>
<dbReference type="PANTHER" id="PTHR34482">
    <property type="entry name" value="DNA DAMAGE-INDUCIBLE PROTEIN 1-LIKE"/>
    <property type="match status" value="1"/>
</dbReference>
<feature type="region of interest" description="Disordered" evidence="1">
    <location>
        <begin position="137"/>
        <end position="169"/>
    </location>
</feature>
<dbReference type="CDD" id="cd00303">
    <property type="entry name" value="retropepsin_like"/>
    <property type="match status" value="1"/>
</dbReference>
<evidence type="ECO:0000259" key="2">
    <source>
        <dbReference type="Pfam" id="PF03732"/>
    </source>
</evidence>
<comment type="caution">
    <text evidence="3">The sequence shown here is derived from an EMBL/GenBank/DDBJ whole genome shotgun (WGS) entry which is preliminary data.</text>
</comment>
<dbReference type="Pfam" id="PF03732">
    <property type="entry name" value="Retrotrans_gag"/>
    <property type="match status" value="1"/>
</dbReference>
<keyword evidence="3" id="KW-0645">Protease</keyword>
<keyword evidence="3" id="KW-0482">Metalloprotease</keyword>
<dbReference type="InterPro" id="IPR021109">
    <property type="entry name" value="Peptidase_aspartic_dom_sf"/>
</dbReference>